<dbReference type="SMART" id="SM00369">
    <property type="entry name" value="LRR_TYP"/>
    <property type="match status" value="7"/>
</dbReference>
<evidence type="ECO:0000313" key="5">
    <source>
        <dbReference type="Proteomes" id="UP000654075"/>
    </source>
</evidence>
<dbReference type="PROSITE" id="PS51450">
    <property type="entry name" value="LRR"/>
    <property type="match status" value="3"/>
</dbReference>
<organism evidence="4 5">
    <name type="scientific">Polarella glacialis</name>
    <name type="common">Dinoflagellate</name>
    <dbReference type="NCBI Taxonomy" id="89957"/>
    <lineage>
        <taxon>Eukaryota</taxon>
        <taxon>Sar</taxon>
        <taxon>Alveolata</taxon>
        <taxon>Dinophyceae</taxon>
        <taxon>Suessiales</taxon>
        <taxon>Suessiaceae</taxon>
        <taxon>Polarella</taxon>
    </lineage>
</organism>
<feature type="non-terminal residue" evidence="4">
    <location>
        <position position="400"/>
    </location>
</feature>
<dbReference type="InterPro" id="IPR050216">
    <property type="entry name" value="LRR_domain-containing"/>
</dbReference>
<dbReference type="PANTHER" id="PTHR48051">
    <property type="match status" value="1"/>
</dbReference>
<keyword evidence="5" id="KW-1185">Reference proteome</keyword>
<sequence length="400" mass="44522">MAFCLGPFCGRFRDELGGSSSDEDDEDGMTGPGQKVKRPKRRRQKAKANAAEASAALKWAPFIIPVRKAVVIGGVEKFEEVQKLKSVNNSNITINMLNRINQLSQVEQIELIKCGLDAIPMSLDELDGLSVLCLSQNSIRKFDADLGGCASLEQLILANNHISNISPGIFSELTFSSLEVISLSRNRLAHLPNDFGRTNRNLLKYIDLSHNQLQSIPETIVKCRLLQELNLSHNSLKELPESYDLRRLQKLKVSFNELTKLPTQIGRSTGLQKLRINSNKIRELPASILVLWDCPAQGHRGSLSEFLVDRNPLVMPSLTAFQMVQGRGGVDRAFSLLKEHLEEEKKRLAAKSTALEVAVIEDTDQAALPAPEEANLIRRSRAKFDLESDGDEMLPILSEY</sequence>
<keyword evidence="1" id="KW-0433">Leucine-rich repeat</keyword>
<dbReference type="InterPro" id="IPR032675">
    <property type="entry name" value="LRR_dom_sf"/>
</dbReference>
<feature type="region of interest" description="Disordered" evidence="3">
    <location>
        <begin position="16"/>
        <end position="47"/>
    </location>
</feature>
<reference evidence="4" key="1">
    <citation type="submission" date="2021-02" db="EMBL/GenBank/DDBJ databases">
        <authorList>
            <person name="Dougan E. K."/>
            <person name="Rhodes N."/>
            <person name="Thang M."/>
            <person name="Chan C."/>
        </authorList>
    </citation>
    <scope>NUCLEOTIDE SEQUENCE</scope>
</reference>
<evidence type="ECO:0000313" key="4">
    <source>
        <dbReference type="EMBL" id="CAE8622175.1"/>
    </source>
</evidence>
<dbReference type="EMBL" id="CAJNNV010027914">
    <property type="protein sequence ID" value="CAE8622175.1"/>
    <property type="molecule type" value="Genomic_DNA"/>
</dbReference>
<evidence type="ECO:0000256" key="3">
    <source>
        <dbReference type="SAM" id="MobiDB-lite"/>
    </source>
</evidence>
<gene>
    <name evidence="4" type="ORF">PGLA1383_LOCUS39670</name>
</gene>
<evidence type="ECO:0000256" key="1">
    <source>
        <dbReference type="ARBA" id="ARBA00022614"/>
    </source>
</evidence>
<name>A0A813GDB2_POLGL</name>
<dbReference type="InterPro" id="IPR003591">
    <property type="entry name" value="Leu-rich_rpt_typical-subtyp"/>
</dbReference>
<dbReference type="SUPFAM" id="SSF52058">
    <property type="entry name" value="L domain-like"/>
    <property type="match status" value="1"/>
</dbReference>
<feature type="compositionally biased region" description="Basic residues" evidence="3">
    <location>
        <begin position="35"/>
        <end position="46"/>
    </location>
</feature>
<accession>A0A813GDB2</accession>
<protein>
    <submittedName>
        <fullName evidence="4">Uncharacterized protein</fullName>
    </submittedName>
</protein>
<dbReference type="AlphaFoldDB" id="A0A813GDB2"/>
<dbReference type="Pfam" id="PF13855">
    <property type="entry name" value="LRR_8"/>
    <property type="match status" value="1"/>
</dbReference>
<dbReference type="SMART" id="SM00364">
    <property type="entry name" value="LRR_BAC"/>
    <property type="match status" value="4"/>
</dbReference>
<dbReference type="PANTHER" id="PTHR48051:SF46">
    <property type="entry name" value="LEUCINE RICH REPEAT-CONTAINING DOMAIN PROTEIN"/>
    <property type="match status" value="1"/>
</dbReference>
<dbReference type="OrthoDB" id="1668230at2759"/>
<dbReference type="Gene3D" id="3.80.10.10">
    <property type="entry name" value="Ribonuclease Inhibitor"/>
    <property type="match status" value="2"/>
</dbReference>
<proteinExistence type="predicted"/>
<dbReference type="InterPro" id="IPR001611">
    <property type="entry name" value="Leu-rich_rpt"/>
</dbReference>
<comment type="caution">
    <text evidence="4">The sequence shown here is derived from an EMBL/GenBank/DDBJ whole genome shotgun (WGS) entry which is preliminary data.</text>
</comment>
<dbReference type="Pfam" id="PF00560">
    <property type="entry name" value="LRR_1"/>
    <property type="match status" value="1"/>
</dbReference>
<dbReference type="GO" id="GO:0005737">
    <property type="term" value="C:cytoplasm"/>
    <property type="evidence" value="ECO:0007669"/>
    <property type="project" value="TreeGrafter"/>
</dbReference>
<dbReference type="Proteomes" id="UP000654075">
    <property type="component" value="Unassembled WGS sequence"/>
</dbReference>
<evidence type="ECO:0000256" key="2">
    <source>
        <dbReference type="ARBA" id="ARBA00022737"/>
    </source>
</evidence>
<keyword evidence="2" id="KW-0677">Repeat</keyword>